<dbReference type="InterPro" id="IPR017451">
    <property type="entry name" value="F-box-assoc_interact_dom"/>
</dbReference>
<dbReference type="AlphaFoldDB" id="A0A444XXY4"/>
<dbReference type="InterPro" id="IPR001810">
    <property type="entry name" value="F-box_dom"/>
</dbReference>
<keyword evidence="3" id="KW-1185">Reference proteome</keyword>
<dbReference type="EMBL" id="SDMP01000018">
    <property type="protein sequence ID" value="RYQ94530.1"/>
    <property type="molecule type" value="Genomic_DNA"/>
</dbReference>
<dbReference type="CDD" id="cd22157">
    <property type="entry name" value="F-box_AtFBW1-like"/>
    <property type="match status" value="1"/>
</dbReference>
<protein>
    <recommendedName>
        <fullName evidence="1">F-box domain-containing protein</fullName>
    </recommendedName>
</protein>
<organism evidence="2 3">
    <name type="scientific">Arachis hypogaea</name>
    <name type="common">Peanut</name>
    <dbReference type="NCBI Taxonomy" id="3818"/>
    <lineage>
        <taxon>Eukaryota</taxon>
        <taxon>Viridiplantae</taxon>
        <taxon>Streptophyta</taxon>
        <taxon>Embryophyta</taxon>
        <taxon>Tracheophyta</taxon>
        <taxon>Spermatophyta</taxon>
        <taxon>Magnoliopsida</taxon>
        <taxon>eudicotyledons</taxon>
        <taxon>Gunneridae</taxon>
        <taxon>Pentapetalae</taxon>
        <taxon>rosids</taxon>
        <taxon>fabids</taxon>
        <taxon>Fabales</taxon>
        <taxon>Fabaceae</taxon>
        <taxon>Papilionoideae</taxon>
        <taxon>50 kb inversion clade</taxon>
        <taxon>dalbergioids sensu lato</taxon>
        <taxon>Dalbergieae</taxon>
        <taxon>Pterocarpus clade</taxon>
        <taxon>Arachis</taxon>
    </lineage>
</organism>
<dbReference type="SMART" id="SM00256">
    <property type="entry name" value="FBOX"/>
    <property type="match status" value="2"/>
</dbReference>
<dbReference type="SUPFAM" id="SSF81383">
    <property type="entry name" value="F-box domain"/>
    <property type="match status" value="2"/>
</dbReference>
<reference evidence="2 3" key="1">
    <citation type="submission" date="2019-01" db="EMBL/GenBank/DDBJ databases">
        <title>Sequencing of cultivated peanut Arachis hypogaea provides insights into genome evolution and oil improvement.</title>
        <authorList>
            <person name="Chen X."/>
        </authorList>
    </citation>
    <scope>NUCLEOTIDE SEQUENCE [LARGE SCALE GENOMIC DNA]</scope>
    <source>
        <strain evidence="3">cv. Fuhuasheng</strain>
        <tissue evidence="2">Leaves</tissue>
    </source>
</reference>
<dbReference type="PANTHER" id="PTHR31672">
    <property type="entry name" value="BNACNNG10540D PROTEIN"/>
    <property type="match status" value="1"/>
</dbReference>
<dbReference type="InterPro" id="IPR006527">
    <property type="entry name" value="F-box-assoc_dom_typ1"/>
</dbReference>
<dbReference type="Pfam" id="PF07734">
    <property type="entry name" value="FBA_1"/>
    <property type="match status" value="2"/>
</dbReference>
<comment type="caution">
    <text evidence="2">The sequence shown here is derived from an EMBL/GenBank/DDBJ whole genome shotgun (WGS) entry which is preliminary data.</text>
</comment>
<name>A0A444XXY4_ARAHY</name>
<gene>
    <name evidence="2" type="ORF">Ahy_B08g089463</name>
</gene>
<evidence type="ECO:0000313" key="3">
    <source>
        <dbReference type="Proteomes" id="UP000289738"/>
    </source>
</evidence>
<dbReference type="Gene3D" id="1.20.1280.50">
    <property type="match status" value="2"/>
</dbReference>
<dbReference type="NCBIfam" id="TIGR01640">
    <property type="entry name" value="F_box_assoc_1"/>
    <property type="match status" value="2"/>
</dbReference>
<dbReference type="Proteomes" id="UP000289738">
    <property type="component" value="Chromosome B08"/>
</dbReference>
<dbReference type="Pfam" id="PF00646">
    <property type="entry name" value="F-box"/>
    <property type="match status" value="2"/>
</dbReference>
<evidence type="ECO:0000259" key="1">
    <source>
        <dbReference type="PROSITE" id="PS50181"/>
    </source>
</evidence>
<dbReference type="InterPro" id="IPR050796">
    <property type="entry name" value="SCF_F-box_component"/>
</dbReference>
<evidence type="ECO:0000313" key="2">
    <source>
        <dbReference type="EMBL" id="RYQ94530.1"/>
    </source>
</evidence>
<proteinExistence type="predicted"/>
<dbReference type="PROSITE" id="PS50181">
    <property type="entry name" value="FBOX"/>
    <property type="match status" value="1"/>
</dbReference>
<feature type="domain" description="F-box" evidence="1">
    <location>
        <begin position="31"/>
        <end position="81"/>
    </location>
</feature>
<dbReference type="PANTHER" id="PTHR31672:SF13">
    <property type="entry name" value="F-BOX PROTEIN CPR30-LIKE"/>
    <property type="match status" value="1"/>
</dbReference>
<accession>A0A444XXY4</accession>
<sequence length="863" mass="98347">MTLPIVIMNDAEKNASRGMVLLHRHTATARTPPLPDLPEELIIEIFLRLPARTLVSLRSVCSSWRNLISSPDFTDKHLRRSCLRDPSLSSLRIACYNSLPSRGHGVYDSIGVLSVQSIMDNPSEPTKVDYFSGKSYNRIVGSCHGLLCFFEYDGQNTHGILWNPCTGFIFQSPQISGEAIHICGFGYDHFSDSYKLLGFIMEKVRPYGLEFSTRIYTFGPTSSWRRIDDTPFDQSDDLTVEPFIPDNMEGVFFGSTRACTINWSVNRRVVVYFDLSKETYGQFLLPYTDSNDYSREKSTYLCILRNCLSVCYEHLNAKHWIVWQMKEYGDAQSWNKLVSISFRWKLENLGFSLQSLYISKNDVLLAISPSLRIFLCNLKDGSIDLPDSINLRKNYRHFPQSIGSKIAYIYHESLVSPNAMPTDDNDAETKAATGTELVSCPTARTRQLSDVSDEIMMEILLRFPVRTLASLRSVCTSWRNLISSPPFTCNHLRRSCLLDPTLTTLRIAYCTWAYRNDVRCGTIGLLSVHSILDNPSEPTQVDCFREQRYYGIIGSCNGLLCLVDEHAFKYMHAILWNPCTGFTFESPEISGEVRFCGFGYDHLSDSYKIFATIRTEGPSDFEFSTRIYTFGPTSSWRKIDDIPVALFGVPIDNPSWAVNREGEFFGSSRLCTLNWCVNHVVLYFDLGKETYGHFPLPDSDINLDRHYFPRLCTHLCVLRNCLSVCYGDKSTYGCFLYDWNVWQMKEYGDAQSWTKLAVIPVYENFTYSDPCRCFQPLYISESDVLLAFCPFFGIVLCNLNDGSVDFPEIDNSGMGNHPAFSQCVGYRMACIYHDSLVSPNGLRSNSSKMLLRFIKPKLKLIDS</sequence>
<dbReference type="InterPro" id="IPR036047">
    <property type="entry name" value="F-box-like_dom_sf"/>
</dbReference>